<name>A0A061J6S7_TRYRA</name>
<dbReference type="Gene3D" id="3.40.50.1240">
    <property type="entry name" value="Phosphoglycerate mutase-like"/>
    <property type="match status" value="1"/>
</dbReference>
<evidence type="ECO:0000256" key="1">
    <source>
        <dbReference type="SAM" id="Phobius"/>
    </source>
</evidence>
<dbReference type="SUPFAM" id="SSF53254">
    <property type="entry name" value="Phosphoglycerate mutase-like"/>
    <property type="match status" value="1"/>
</dbReference>
<protein>
    <recommendedName>
        <fullName evidence="4">Histidine phosphatase</fullName>
    </recommendedName>
</protein>
<sequence length="456" mass="50451">MNRKIKYSAVASDVGRGEHQNHLEMYNQVIVVMRHGERRDGAVGAPPEVDPPLTREGTVQIMKTAEKIRAILGEKRAKRLLLIVSPFLRTRQTAQELQRCGIGDAHHSLIDNTLCEVYGPLRIKSSTAPVFPDALVKNGLGKLPQWGESIELASERYVENMHRNSLCYPRNNLLLVTHGDAISAIVTALYPMRVVYETEYLSFIVLRRAPTNGCDGGMGLYQLISSSGVQWLEEAPTNSLMDMYTLEIGNASSSSTLAPNATQPPNLVSCRYGDRDSSVIAIDDDCDVASEGGNAFSGTSLLFRFMLIMSQLLTLPLWSDEVSAVMYTGVVIAVELVSVGLPLSVLHCVQLGVTLSSVERIHKLTRRQITLFGCSVGPRLQRCTLSLCVSLVKAVVIFGLCMTVALLASLFHKLKFIVVMRESYGEVFASATKFFVLVLFVVFDTCRRFYNVEHWI</sequence>
<accession>A0A061J6S7</accession>
<evidence type="ECO:0000313" key="2">
    <source>
        <dbReference type="EMBL" id="ESL09007.1"/>
    </source>
</evidence>
<dbReference type="Pfam" id="PF00300">
    <property type="entry name" value="His_Phos_1"/>
    <property type="match status" value="1"/>
</dbReference>
<dbReference type="InterPro" id="IPR029033">
    <property type="entry name" value="His_PPase_superfam"/>
</dbReference>
<dbReference type="SMART" id="SM00855">
    <property type="entry name" value="PGAM"/>
    <property type="match status" value="1"/>
</dbReference>
<feature type="transmembrane region" description="Helical" evidence="1">
    <location>
        <begin position="423"/>
        <end position="443"/>
    </location>
</feature>
<dbReference type="InterPro" id="IPR013078">
    <property type="entry name" value="His_Pase_superF_clade-1"/>
</dbReference>
<gene>
    <name evidence="2" type="ORF">TRSC58_03280</name>
</gene>
<dbReference type="InterPro" id="IPR051710">
    <property type="entry name" value="Phosphatase_SH3-domain"/>
</dbReference>
<dbReference type="AlphaFoldDB" id="A0A061J6S7"/>
<feature type="transmembrane region" description="Helical" evidence="1">
    <location>
        <begin position="387"/>
        <end position="411"/>
    </location>
</feature>
<evidence type="ECO:0008006" key="4">
    <source>
        <dbReference type="Google" id="ProtNLM"/>
    </source>
</evidence>
<dbReference type="EMBL" id="AUPL01003280">
    <property type="protein sequence ID" value="ESL09007.1"/>
    <property type="molecule type" value="Genomic_DNA"/>
</dbReference>
<keyword evidence="3" id="KW-1185">Reference proteome</keyword>
<dbReference type="Proteomes" id="UP000031737">
    <property type="component" value="Unassembled WGS sequence"/>
</dbReference>
<dbReference type="VEuPathDB" id="TriTrypDB:TRSC58_03280"/>
<dbReference type="CDD" id="cd07040">
    <property type="entry name" value="HP"/>
    <property type="match status" value="1"/>
</dbReference>
<dbReference type="PANTHER" id="PTHR16469:SF27">
    <property type="entry name" value="UBIQUITIN-ASSOCIATED AND SH3 DOMAIN-CONTAINING BA-RELATED"/>
    <property type="match status" value="1"/>
</dbReference>
<comment type="caution">
    <text evidence="2">The sequence shown here is derived from an EMBL/GenBank/DDBJ whole genome shotgun (WGS) entry which is preliminary data.</text>
</comment>
<proteinExistence type="predicted"/>
<evidence type="ECO:0000313" key="3">
    <source>
        <dbReference type="Proteomes" id="UP000031737"/>
    </source>
</evidence>
<keyword evidence="1" id="KW-0472">Membrane</keyword>
<reference evidence="2 3" key="1">
    <citation type="submission" date="2013-07" db="EMBL/GenBank/DDBJ databases">
        <authorList>
            <person name="Stoco P.H."/>
            <person name="Wagner G."/>
            <person name="Gerber A."/>
            <person name="Zaha A."/>
            <person name="Thompson C."/>
            <person name="Bartholomeu D.C."/>
            <person name="Luckemeyer D.D."/>
            <person name="Bahia D."/>
            <person name="Loreto E."/>
            <person name="Prestes E.B."/>
            <person name="Lima F.M."/>
            <person name="Rodrigues-Luiz G."/>
            <person name="Vallejo G.A."/>
            <person name="Filho J.F."/>
            <person name="Monteiro K.M."/>
            <person name="Tyler K.M."/>
            <person name="de Almeida L.G."/>
            <person name="Ortiz M.F."/>
            <person name="Siervo M.A."/>
            <person name="de Moraes M.H."/>
            <person name="Cunha O.L."/>
            <person name="Mendonca-Neto R."/>
            <person name="Silva R."/>
            <person name="Teixeira S.M."/>
            <person name="Murta S.M."/>
            <person name="Sincero T.C."/>
            <person name="Mendes T.A."/>
            <person name="Urmenyi T.P."/>
            <person name="Silva V.G."/>
            <person name="da Rocha W.D."/>
            <person name="Andersson B."/>
            <person name="Romanha A.J."/>
            <person name="Steindel M."/>
            <person name="de Vasconcelos A.T."/>
            <person name="Grisard E.C."/>
        </authorList>
    </citation>
    <scope>NUCLEOTIDE SEQUENCE [LARGE SCALE GENOMIC DNA]</scope>
    <source>
        <strain evidence="2 3">SC58</strain>
    </source>
</reference>
<dbReference type="OrthoDB" id="414418at2759"/>
<keyword evidence="1" id="KW-0812">Transmembrane</keyword>
<keyword evidence="1" id="KW-1133">Transmembrane helix</keyword>
<organism evidence="2 3">
    <name type="scientific">Trypanosoma rangeli SC58</name>
    <dbReference type="NCBI Taxonomy" id="429131"/>
    <lineage>
        <taxon>Eukaryota</taxon>
        <taxon>Discoba</taxon>
        <taxon>Euglenozoa</taxon>
        <taxon>Kinetoplastea</taxon>
        <taxon>Metakinetoplastina</taxon>
        <taxon>Trypanosomatida</taxon>
        <taxon>Trypanosomatidae</taxon>
        <taxon>Trypanosoma</taxon>
        <taxon>Herpetosoma</taxon>
    </lineage>
</organism>
<dbReference type="PANTHER" id="PTHR16469">
    <property type="entry name" value="UBIQUITIN-ASSOCIATED AND SH3 DOMAIN-CONTAINING BA-RELATED"/>
    <property type="match status" value="1"/>
</dbReference>